<accession>A8APS1</accession>
<evidence type="ECO:0000313" key="1">
    <source>
        <dbReference type="EMBL" id="ABV15484.1"/>
    </source>
</evidence>
<reference evidence="1 2" key="1">
    <citation type="submission" date="2007-08" db="EMBL/GenBank/DDBJ databases">
        <authorList>
            <consortium name="The Citrobacter koseri Genome Sequencing Project"/>
            <person name="McClelland M."/>
            <person name="Sanderson E.K."/>
            <person name="Porwollik S."/>
            <person name="Spieth J."/>
            <person name="Clifton W.S."/>
            <person name="Latreille P."/>
            <person name="Courtney L."/>
            <person name="Wang C."/>
            <person name="Pepin K."/>
            <person name="Bhonagiri V."/>
            <person name="Nash W."/>
            <person name="Johnson M."/>
            <person name="Thiruvilangam P."/>
            <person name="Wilson R."/>
        </authorList>
    </citation>
    <scope>NUCLEOTIDE SEQUENCE [LARGE SCALE GENOMIC DNA]</scope>
    <source>
        <strain evidence="2">ATCC BAA-895 / CDC 4225-83 / SGSC4696</strain>
    </source>
</reference>
<dbReference type="EMBL" id="CP000822">
    <property type="protein sequence ID" value="ABV15484.1"/>
    <property type="molecule type" value="Genomic_DNA"/>
</dbReference>
<protein>
    <submittedName>
        <fullName evidence="1">Uncharacterized protein</fullName>
    </submittedName>
</protein>
<evidence type="ECO:0000313" key="2">
    <source>
        <dbReference type="Proteomes" id="UP000008148"/>
    </source>
</evidence>
<organism evidence="1 2">
    <name type="scientific">Citrobacter koseri (strain ATCC BAA-895 / CDC 4225-83 / SGSC4696)</name>
    <dbReference type="NCBI Taxonomy" id="290338"/>
    <lineage>
        <taxon>Bacteria</taxon>
        <taxon>Pseudomonadati</taxon>
        <taxon>Pseudomonadota</taxon>
        <taxon>Gammaproteobacteria</taxon>
        <taxon>Enterobacterales</taxon>
        <taxon>Enterobacteriaceae</taxon>
        <taxon>Citrobacter</taxon>
    </lineage>
</organism>
<gene>
    <name evidence="1" type="ordered locus">CKO_04428</name>
</gene>
<keyword evidence="2" id="KW-1185">Reference proteome</keyword>
<name>A8APS1_CITK8</name>
<dbReference type="STRING" id="290338.CKO_04428"/>
<proteinExistence type="predicted"/>
<dbReference type="AlphaFoldDB" id="A8APS1"/>
<sequence length="48" mass="5162">MPYVQTRFSARWRDAYPAWNQVGSISEAPSGNSSVTERVVTVAAGGTC</sequence>
<dbReference type="Proteomes" id="UP000008148">
    <property type="component" value="Chromosome"/>
</dbReference>
<dbReference type="KEGG" id="cko:CKO_04428"/>
<dbReference type="HOGENOM" id="CLU_3151007_0_0_6"/>